<proteinExistence type="predicted"/>
<reference evidence="2" key="2">
    <citation type="submission" date="2025-09" db="UniProtKB">
        <authorList>
            <consortium name="Ensembl"/>
        </authorList>
    </citation>
    <scope>IDENTIFICATION</scope>
</reference>
<keyword evidence="1" id="KW-1133">Transmembrane helix</keyword>
<reference evidence="2" key="1">
    <citation type="submission" date="2025-08" db="UniProtKB">
        <authorList>
            <consortium name="Ensembl"/>
        </authorList>
    </citation>
    <scope>IDENTIFICATION</scope>
</reference>
<accession>A0A8B9TG47</accession>
<dbReference type="Ensembl" id="ENSAPLT00020022225.1">
    <property type="protein sequence ID" value="ENSAPLP00020020583.1"/>
    <property type="gene ID" value="ENSAPLG00020014477.1"/>
</dbReference>
<sequence>MVISDVSIRAHLWPFLFNGIISCFVIRCRSHSWMVDSRLLIHRLPGDGNNRAGKSRDSRIRGMPSRWGLENWSKKLRFMVRLMVWVCAHLAGLWWELCRSRMRGP</sequence>
<evidence type="ECO:0000256" key="1">
    <source>
        <dbReference type="SAM" id="Phobius"/>
    </source>
</evidence>
<evidence type="ECO:0000313" key="3">
    <source>
        <dbReference type="Proteomes" id="UP000694400"/>
    </source>
</evidence>
<feature type="transmembrane region" description="Helical" evidence="1">
    <location>
        <begin position="12"/>
        <end position="28"/>
    </location>
</feature>
<keyword evidence="1" id="KW-0472">Membrane</keyword>
<dbReference type="Proteomes" id="UP000694400">
    <property type="component" value="Unassembled WGS sequence"/>
</dbReference>
<dbReference type="AlphaFoldDB" id="A0A8B9TG47"/>
<protein>
    <submittedName>
        <fullName evidence="2">Uncharacterized protein</fullName>
    </submittedName>
</protein>
<evidence type="ECO:0000313" key="2">
    <source>
        <dbReference type="Ensembl" id="ENSAPLP00020020583.1"/>
    </source>
</evidence>
<organism evidence="2 3">
    <name type="scientific">Anas platyrhynchos</name>
    <name type="common">Mallard</name>
    <name type="synonym">Anas boschas</name>
    <dbReference type="NCBI Taxonomy" id="8839"/>
    <lineage>
        <taxon>Eukaryota</taxon>
        <taxon>Metazoa</taxon>
        <taxon>Chordata</taxon>
        <taxon>Craniata</taxon>
        <taxon>Vertebrata</taxon>
        <taxon>Euteleostomi</taxon>
        <taxon>Archelosauria</taxon>
        <taxon>Archosauria</taxon>
        <taxon>Dinosauria</taxon>
        <taxon>Saurischia</taxon>
        <taxon>Theropoda</taxon>
        <taxon>Coelurosauria</taxon>
        <taxon>Aves</taxon>
        <taxon>Neognathae</taxon>
        <taxon>Galloanserae</taxon>
        <taxon>Anseriformes</taxon>
        <taxon>Anatidae</taxon>
        <taxon>Anatinae</taxon>
        <taxon>Anas</taxon>
    </lineage>
</organism>
<name>A0A8B9TG47_ANAPL</name>
<keyword evidence="1" id="KW-0812">Transmembrane</keyword>